<dbReference type="eggNOG" id="COG4636">
    <property type="taxonomic scope" value="Bacteria"/>
</dbReference>
<proteinExistence type="predicted"/>
<dbReference type="KEGG" id="gau:GAU_2689"/>
<dbReference type="CDD" id="cd06260">
    <property type="entry name" value="DUF820-like"/>
    <property type="match status" value="1"/>
</dbReference>
<evidence type="ECO:0000313" key="3">
    <source>
        <dbReference type="Proteomes" id="UP000002209"/>
    </source>
</evidence>
<evidence type="ECO:0000313" key="2">
    <source>
        <dbReference type="EMBL" id="BAH39731.1"/>
    </source>
</evidence>
<dbReference type="Pfam" id="PF05685">
    <property type="entry name" value="Uma2"/>
    <property type="match status" value="1"/>
</dbReference>
<dbReference type="PANTHER" id="PTHR34107">
    <property type="entry name" value="SLL0198 PROTEIN-RELATED"/>
    <property type="match status" value="1"/>
</dbReference>
<dbReference type="SUPFAM" id="SSF52980">
    <property type="entry name" value="Restriction endonuclease-like"/>
    <property type="match status" value="1"/>
</dbReference>
<protein>
    <recommendedName>
        <fullName evidence="1">Putative restriction endonuclease domain-containing protein</fullName>
    </recommendedName>
</protein>
<dbReference type="InterPro" id="IPR012296">
    <property type="entry name" value="Nuclease_put_TT1808"/>
</dbReference>
<organism evidence="2 3">
    <name type="scientific">Gemmatimonas aurantiaca (strain DSM 14586 / JCM 11422 / NBRC 100505 / T-27)</name>
    <dbReference type="NCBI Taxonomy" id="379066"/>
    <lineage>
        <taxon>Bacteria</taxon>
        <taxon>Pseudomonadati</taxon>
        <taxon>Gemmatimonadota</taxon>
        <taxon>Gemmatimonadia</taxon>
        <taxon>Gemmatimonadales</taxon>
        <taxon>Gemmatimonadaceae</taxon>
        <taxon>Gemmatimonas</taxon>
    </lineage>
</organism>
<keyword evidence="3" id="KW-1185">Reference proteome</keyword>
<dbReference type="HOGENOM" id="CLU_076312_0_1_0"/>
<gene>
    <name evidence="2" type="ordered locus">GAU_2689</name>
</gene>
<accession>C1AAD3</accession>
<sequence>MPVIQERRWSAEDVQALPEDPRNRYEAVDGELLVTPAPRIPHQAVVAAVYRALFEVVRAHRVGLTLFAPVDVILDARTLVQPDVLVLPPTGQDVMRGEVPAPTPLLVVEVLSPTTARNDRLLKRQRYQRAGVECWLVDIDSQLVERWTPDAERPEICVEHVLWEPMGLGRRLTVELLPIWAETAG</sequence>
<dbReference type="EMBL" id="AP009153">
    <property type="protein sequence ID" value="BAH39731.1"/>
    <property type="molecule type" value="Genomic_DNA"/>
</dbReference>
<dbReference type="InterPro" id="IPR011335">
    <property type="entry name" value="Restrct_endonuc-II-like"/>
</dbReference>
<dbReference type="Gene3D" id="3.90.1570.10">
    <property type="entry name" value="tt1808, chain A"/>
    <property type="match status" value="1"/>
</dbReference>
<reference evidence="3" key="1">
    <citation type="submission" date="2006-03" db="EMBL/GenBank/DDBJ databases">
        <title>Complete genome sequence of Gemmatimonas aurantiaca T-27 that represents a novel phylum Gemmatimonadetes.</title>
        <authorList>
            <person name="Takasaki K."/>
            <person name="Ichikawa N."/>
            <person name="Miura H."/>
            <person name="Matsushita S."/>
            <person name="Watanabe Y."/>
            <person name="Oguchi A."/>
            <person name="Ankai A."/>
            <person name="Yashiro I."/>
            <person name="Takahashi M."/>
            <person name="Terui Y."/>
            <person name="Fukui S."/>
            <person name="Yokoyama H."/>
            <person name="Tanikawa S."/>
            <person name="Hanada S."/>
            <person name="Kamagata Y."/>
            <person name="Fujita N."/>
        </authorList>
    </citation>
    <scope>NUCLEOTIDE SEQUENCE [LARGE SCALE GENOMIC DNA]</scope>
    <source>
        <strain evidence="3">T-27 / DSM 14586 / JCM 11422 / NBRC 100505</strain>
    </source>
</reference>
<dbReference type="AlphaFoldDB" id="C1AAD3"/>
<dbReference type="RefSeq" id="WP_015894500.1">
    <property type="nucleotide sequence ID" value="NC_012489.1"/>
</dbReference>
<name>C1AAD3_GEMAT</name>
<feature type="domain" description="Putative restriction endonuclease" evidence="1">
    <location>
        <begin position="12"/>
        <end position="164"/>
    </location>
</feature>
<dbReference type="InterPro" id="IPR008538">
    <property type="entry name" value="Uma2"/>
</dbReference>
<evidence type="ECO:0000259" key="1">
    <source>
        <dbReference type="Pfam" id="PF05685"/>
    </source>
</evidence>
<dbReference type="Proteomes" id="UP000002209">
    <property type="component" value="Chromosome"/>
</dbReference>
<dbReference type="PANTHER" id="PTHR34107:SF4">
    <property type="entry name" value="SLL1222 PROTEIN"/>
    <property type="match status" value="1"/>
</dbReference>